<keyword evidence="2" id="KW-1185">Reference proteome</keyword>
<reference evidence="1" key="1">
    <citation type="submission" date="2023-06" db="EMBL/GenBank/DDBJ databases">
        <authorList>
            <consortium name="Lawrence Berkeley National Laboratory"/>
            <person name="Ahrendt S."/>
            <person name="Sahu N."/>
            <person name="Indic B."/>
            <person name="Wong-Bajracharya J."/>
            <person name="Merenyi Z."/>
            <person name="Ke H.-M."/>
            <person name="Monk M."/>
            <person name="Kocsube S."/>
            <person name="Drula E."/>
            <person name="Lipzen A."/>
            <person name="Balint B."/>
            <person name="Henrissat B."/>
            <person name="Andreopoulos B."/>
            <person name="Martin F.M."/>
            <person name="Harder C.B."/>
            <person name="Rigling D."/>
            <person name="Ford K.L."/>
            <person name="Foster G.D."/>
            <person name="Pangilinan J."/>
            <person name="Papanicolaou A."/>
            <person name="Barry K."/>
            <person name="LaButti K."/>
            <person name="Viragh M."/>
            <person name="Koriabine M."/>
            <person name="Yan M."/>
            <person name="Riley R."/>
            <person name="Champramary S."/>
            <person name="Plett K.L."/>
            <person name="Tsai I.J."/>
            <person name="Slot J."/>
            <person name="Sipos G."/>
            <person name="Plett J."/>
            <person name="Nagy L.G."/>
            <person name="Grigoriev I.V."/>
        </authorList>
    </citation>
    <scope>NUCLEOTIDE SEQUENCE</scope>
    <source>
        <strain evidence="1">ICMP 16352</strain>
    </source>
</reference>
<dbReference type="EMBL" id="JAUEPR010000017">
    <property type="protein sequence ID" value="KAK0477434.1"/>
    <property type="molecule type" value="Genomic_DNA"/>
</dbReference>
<gene>
    <name evidence="1" type="ORF">IW261DRAFT_1487618</name>
</gene>
<dbReference type="Proteomes" id="UP001175227">
    <property type="component" value="Unassembled WGS sequence"/>
</dbReference>
<accession>A0AA39UCN1</accession>
<comment type="caution">
    <text evidence="1">The sequence shown here is derived from an EMBL/GenBank/DDBJ whole genome shotgun (WGS) entry which is preliminary data.</text>
</comment>
<protein>
    <submittedName>
        <fullName evidence="1">Uncharacterized protein</fullName>
    </submittedName>
</protein>
<dbReference type="AlphaFoldDB" id="A0AA39UCN1"/>
<organism evidence="1 2">
    <name type="scientific">Armillaria novae-zelandiae</name>
    <dbReference type="NCBI Taxonomy" id="153914"/>
    <lineage>
        <taxon>Eukaryota</taxon>
        <taxon>Fungi</taxon>
        <taxon>Dikarya</taxon>
        <taxon>Basidiomycota</taxon>
        <taxon>Agaricomycotina</taxon>
        <taxon>Agaricomycetes</taxon>
        <taxon>Agaricomycetidae</taxon>
        <taxon>Agaricales</taxon>
        <taxon>Marasmiineae</taxon>
        <taxon>Physalacriaceae</taxon>
        <taxon>Armillaria</taxon>
    </lineage>
</organism>
<name>A0AA39UCN1_9AGAR</name>
<sequence length="90" mass="9981">MNRRLPLITAGLRLTTAMVKMGGVRGSLYISHAISSLVHKDIWHLDLSSHRCHIHLPLRAGPRCAGGQRCRNTFTVIARVPADIEDENVT</sequence>
<evidence type="ECO:0000313" key="2">
    <source>
        <dbReference type="Proteomes" id="UP001175227"/>
    </source>
</evidence>
<evidence type="ECO:0000313" key="1">
    <source>
        <dbReference type="EMBL" id="KAK0477434.1"/>
    </source>
</evidence>
<proteinExistence type="predicted"/>